<keyword evidence="1" id="KW-0812">Transmembrane</keyword>
<sequence>MIKSDNVVAIAEMAFLVGTAGLFLQGSVAPGRKFKN</sequence>
<organism evidence="3">
    <name type="scientific">Rhizobium leguminosarum bv. trifolii WSM597</name>
    <dbReference type="NCBI Taxonomy" id="754764"/>
    <lineage>
        <taxon>Bacteria</taxon>
        <taxon>Pseudomonadati</taxon>
        <taxon>Pseudomonadota</taxon>
        <taxon>Alphaproteobacteria</taxon>
        <taxon>Hyphomicrobiales</taxon>
        <taxon>Rhizobiaceae</taxon>
        <taxon>Rhizobium/Agrobacterium group</taxon>
        <taxon>Rhizobium</taxon>
    </lineage>
</organism>
<evidence type="ECO:0000256" key="1">
    <source>
        <dbReference type="SAM" id="Phobius"/>
    </source>
</evidence>
<dbReference type="HOGENOM" id="CLU_3358051_0_0_5"/>
<name>J0HD10_RHILT</name>
<gene>
    <name evidence="2" type="ORF">Rleg9DRAFT_1133</name>
    <name evidence="3" type="ORF">Rleg9DRAFT_7373</name>
</gene>
<feature type="transmembrane region" description="Helical" evidence="1">
    <location>
        <begin position="6"/>
        <end position="24"/>
    </location>
</feature>
<accession>J0HD10</accession>
<dbReference type="EMBL" id="JH719381">
    <property type="protein sequence ID" value="EJB08325.1"/>
    <property type="molecule type" value="Genomic_DNA"/>
</dbReference>
<reference evidence="3" key="1">
    <citation type="submission" date="2012-02" db="EMBL/GenBank/DDBJ databases">
        <title>Improved High-Quality Draft Sequence of Rhizobium leguminosarum bv. trifolii WSM597.</title>
        <authorList>
            <consortium name="US DOE Joint Genome Institute"/>
            <person name="Lucas S."/>
            <person name="Han J."/>
            <person name="Lapidus A."/>
            <person name="Cheng J.-F."/>
            <person name="Goodwin L."/>
            <person name="Pitluck S."/>
            <person name="Peters L."/>
            <person name="Ovchinnikova G."/>
            <person name="Held B."/>
            <person name="Detter J.C."/>
            <person name="Han C."/>
            <person name="Tapia R."/>
            <person name="Land M."/>
            <person name="Hauser L."/>
            <person name="Kyrpides N."/>
            <person name="Ivanova N."/>
            <person name="Pagani I."/>
            <person name="Brau L."/>
            <person name="Yates R."/>
            <person name="O'Hara G."/>
            <person name="Rui T."/>
            <person name="Howieson J."/>
            <person name="Reeve W."/>
            <person name="Woyke T."/>
        </authorList>
    </citation>
    <scope>NUCLEOTIDE SEQUENCE [LARGE SCALE GENOMIC DNA]</scope>
    <source>
        <strain evidence="3">WSM597</strain>
    </source>
</reference>
<evidence type="ECO:0000313" key="2">
    <source>
        <dbReference type="EMBL" id="EJB02336.1"/>
    </source>
</evidence>
<proteinExistence type="predicted"/>
<protein>
    <submittedName>
        <fullName evidence="3">Uncharacterized protein</fullName>
    </submittedName>
</protein>
<evidence type="ECO:0000313" key="3">
    <source>
        <dbReference type="EMBL" id="EJB08325.1"/>
    </source>
</evidence>
<keyword evidence="1" id="KW-1133">Transmembrane helix</keyword>
<dbReference type="Proteomes" id="UP000005092">
    <property type="component" value="Unassembled WGS sequence"/>
</dbReference>
<keyword evidence="1" id="KW-0472">Membrane</keyword>
<dbReference type="AlphaFoldDB" id="J0HD10"/>
<dbReference type="EMBL" id="JH719381">
    <property type="protein sequence ID" value="EJB02336.1"/>
    <property type="molecule type" value="Genomic_DNA"/>
</dbReference>